<name>A0A366DMC6_9HYPH</name>
<dbReference type="GO" id="GO:0006355">
    <property type="term" value="P:regulation of DNA-templated transcription"/>
    <property type="evidence" value="ECO:0007669"/>
    <property type="project" value="InterPro"/>
</dbReference>
<proteinExistence type="predicted"/>
<accession>A0A366DMC6</accession>
<dbReference type="AlphaFoldDB" id="A0A366DMC6"/>
<dbReference type="CDD" id="cd06170">
    <property type="entry name" value="LuxR_C_like"/>
    <property type="match status" value="1"/>
</dbReference>
<dbReference type="InterPro" id="IPR000792">
    <property type="entry name" value="Tscrpt_reg_LuxR_C"/>
</dbReference>
<dbReference type="Pfam" id="PF00072">
    <property type="entry name" value="Response_reg"/>
    <property type="match status" value="1"/>
</dbReference>
<feature type="modified residue" description="4-aspartylphosphate" evidence="3">
    <location>
        <position position="62"/>
    </location>
</feature>
<protein>
    <recommendedName>
        <fullName evidence="1">Flagellar transcriptional regulator FtcR</fullName>
    </recommendedName>
</protein>
<dbReference type="SUPFAM" id="SSF52172">
    <property type="entry name" value="CheY-like"/>
    <property type="match status" value="1"/>
</dbReference>
<dbReference type="OrthoDB" id="5292887at2"/>
<sequence length="214" mass="23713">MTDRFRGTNGRALVMCVEDEKYIREELVRELKRSGHDVVEASDGAAALALLKKQIPDLIISDILMPEMDGLELLGQVRSGTAELSAIPFLFLSALADRDRILTAYRAGVDDYLVKPVDMGVFLTQVDAKLRLVQRIENRKQNAAPGVNAKKLSPREIDVLVHLVDGKKSADIAVALQISDHTVNDYIKSIFKKLNVHSRAEAVKEAVKNKIIDP</sequence>
<dbReference type="PROSITE" id="PS50110">
    <property type="entry name" value="RESPONSE_REGULATORY"/>
    <property type="match status" value="1"/>
</dbReference>
<dbReference type="GO" id="GO:0003677">
    <property type="term" value="F:DNA binding"/>
    <property type="evidence" value="ECO:0007669"/>
    <property type="project" value="UniProtKB-KW"/>
</dbReference>
<dbReference type="InterPro" id="IPR011006">
    <property type="entry name" value="CheY-like_superfamily"/>
</dbReference>
<evidence type="ECO:0000256" key="1">
    <source>
        <dbReference type="ARBA" id="ARBA00015404"/>
    </source>
</evidence>
<dbReference type="PROSITE" id="PS00622">
    <property type="entry name" value="HTH_LUXR_1"/>
    <property type="match status" value="1"/>
</dbReference>
<dbReference type="Gene3D" id="1.10.10.10">
    <property type="entry name" value="Winged helix-like DNA-binding domain superfamily/Winged helix DNA-binding domain"/>
    <property type="match status" value="1"/>
</dbReference>
<reference evidence="6 7" key="1">
    <citation type="submission" date="2018-06" db="EMBL/GenBank/DDBJ databases">
        <title>Genomic Encyclopedia of Type Strains, Phase IV (KMG-IV): sequencing the most valuable type-strain genomes for metagenomic binning, comparative biology and taxonomic classification.</title>
        <authorList>
            <person name="Goeker M."/>
        </authorList>
    </citation>
    <scope>NUCLEOTIDE SEQUENCE [LARGE SCALE GENOMIC DNA]</scope>
    <source>
        <strain evidence="6 7">DSM 25619</strain>
    </source>
</reference>
<dbReference type="EMBL" id="QNRH01000009">
    <property type="protein sequence ID" value="RBO91247.1"/>
    <property type="molecule type" value="Genomic_DNA"/>
</dbReference>
<feature type="domain" description="Response regulatory" evidence="5">
    <location>
        <begin position="13"/>
        <end position="130"/>
    </location>
</feature>
<dbReference type="InterPro" id="IPR039420">
    <property type="entry name" value="WalR-like"/>
</dbReference>
<dbReference type="CDD" id="cd17574">
    <property type="entry name" value="REC_OmpR"/>
    <property type="match status" value="1"/>
</dbReference>
<evidence type="ECO:0000256" key="2">
    <source>
        <dbReference type="ARBA" id="ARBA00023125"/>
    </source>
</evidence>
<evidence type="ECO:0000313" key="6">
    <source>
        <dbReference type="EMBL" id="RBO91247.1"/>
    </source>
</evidence>
<dbReference type="PANTHER" id="PTHR43214">
    <property type="entry name" value="TWO-COMPONENT RESPONSE REGULATOR"/>
    <property type="match status" value="1"/>
</dbReference>
<dbReference type="SUPFAM" id="SSF46894">
    <property type="entry name" value="C-terminal effector domain of the bipartite response regulators"/>
    <property type="match status" value="1"/>
</dbReference>
<comment type="caution">
    <text evidence="6">The sequence shown here is derived from an EMBL/GenBank/DDBJ whole genome shotgun (WGS) entry which is preliminary data.</text>
</comment>
<dbReference type="InterPro" id="IPR016032">
    <property type="entry name" value="Sig_transdc_resp-reg_C-effctor"/>
</dbReference>
<keyword evidence="2" id="KW-0238">DNA-binding</keyword>
<dbReference type="Proteomes" id="UP000252893">
    <property type="component" value="Unassembled WGS sequence"/>
</dbReference>
<dbReference type="InterPro" id="IPR001789">
    <property type="entry name" value="Sig_transdc_resp-reg_receiver"/>
</dbReference>
<dbReference type="InterPro" id="IPR036388">
    <property type="entry name" value="WH-like_DNA-bd_sf"/>
</dbReference>
<organism evidence="6 7">
    <name type="scientific">Pseudochrobactrum asaccharolyticum</name>
    <dbReference type="NCBI Taxonomy" id="354351"/>
    <lineage>
        <taxon>Bacteria</taxon>
        <taxon>Pseudomonadati</taxon>
        <taxon>Pseudomonadota</taxon>
        <taxon>Alphaproteobacteria</taxon>
        <taxon>Hyphomicrobiales</taxon>
        <taxon>Brucellaceae</taxon>
        <taxon>Pseudochrobactrum</taxon>
    </lineage>
</organism>
<gene>
    <name evidence="6" type="ORF">DFR47_109107</name>
</gene>
<dbReference type="RefSeq" id="WP_113945926.1">
    <property type="nucleotide sequence ID" value="NZ_JBHEEG010000010.1"/>
</dbReference>
<dbReference type="PROSITE" id="PS50043">
    <property type="entry name" value="HTH_LUXR_2"/>
    <property type="match status" value="1"/>
</dbReference>
<dbReference type="Pfam" id="PF00196">
    <property type="entry name" value="GerE"/>
    <property type="match status" value="1"/>
</dbReference>
<dbReference type="SMART" id="SM00421">
    <property type="entry name" value="HTH_LUXR"/>
    <property type="match status" value="1"/>
</dbReference>
<dbReference type="Gene3D" id="3.40.50.2300">
    <property type="match status" value="1"/>
</dbReference>
<evidence type="ECO:0000256" key="3">
    <source>
        <dbReference type="PROSITE-ProRule" id="PRU00169"/>
    </source>
</evidence>
<evidence type="ECO:0000313" key="7">
    <source>
        <dbReference type="Proteomes" id="UP000252893"/>
    </source>
</evidence>
<dbReference type="PRINTS" id="PR00038">
    <property type="entry name" value="HTHLUXR"/>
</dbReference>
<feature type="domain" description="HTH luxR-type" evidence="4">
    <location>
        <begin position="145"/>
        <end position="210"/>
    </location>
</feature>
<dbReference type="SMART" id="SM00448">
    <property type="entry name" value="REC"/>
    <property type="match status" value="1"/>
</dbReference>
<keyword evidence="7" id="KW-1185">Reference proteome</keyword>
<evidence type="ECO:0000259" key="5">
    <source>
        <dbReference type="PROSITE" id="PS50110"/>
    </source>
</evidence>
<dbReference type="GO" id="GO:0000160">
    <property type="term" value="P:phosphorelay signal transduction system"/>
    <property type="evidence" value="ECO:0007669"/>
    <property type="project" value="InterPro"/>
</dbReference>
<keyword evidence="3" id="KW-0597">Phosphoprotein</keyword>
<evidence type="ECO:0000259" key="4">
    <source>
        <dbReference type="PROSITE" id="PS50043"/>
    </source>
</evidence>